<comment type="caution">
    <text evidence="1">The sequence shown here is derived from an EMBL/GenBank/DDBJ whole genome shotgun (WGS) entry which is preliminary data.</text>
</comment>
<dbReference type="AlphaFoldDB" id="A0A2S9IX92"/>
<dbReference type="EMBL" id="PVBR01000002">
    <property type="protein sequence ID" value="PRD45147.1"/>
    <property type="molecule type" value="Genomic_DNA"/>
</dbReference>
<reference evidence="1 2" key="1">
    <citation type="submission" date="2018-02" db="EMBL/GenBank/DDBJ databases">
        <title>The draft genome of Phyllobacterium sp. 1N-3.</title>
        <authorList>
            <person name="Liu L."/>
            <person name="Li L."/>
            <person name="Zhang X."/>
            <person name="Wang T."/>
            <person name="Liang L."/>
        </authorList>
    </citation>
    <scope>NUCLEOTIDE SEQUENCE [LARGE SCALE GENOMIC DNA]</scope>
    <source>
        <strain evidence="1 2">1N-3</strain>
    </source>
</reference>
<protein>
    <submittedName>
        <fullName evidence="1">Uncharacterized protein</fullName>
    </submittedName>
</protein>
<name>A0A2S9IX92_9HYPH</name>
<sequence>MEHYDRLDADQLMSSVLSHYKAMWKPLIEPLIIRQSSDETASSLVLEGSALLPDHAVQVLTDRVFAAWLTASEDLIRNRIYAESRYSEMVPFGRKLVDRFLDRTLAFNHFIRSEVVRLSLPNIDVGEDVSEEELALRCLEMMGPNT</sequence>
<proteinExistence type="predicted"/>
<evidence type="ECO:0000313" key="2">
    <source>
        <dbReference type="Proteomes" id="UP000239434"/>
    </source>
</evidence>
<keyword evidence="2" id="KW-1185">Reference proteome</keyword>
<dbReference type="Proteomes" id="UP000239434">
    <property type="component" value="Unassembled WGS sequence"/>
</dbReference>
<organism evidence="1 2">
    <name type="scientific">Phyllobacterium phragmitis</name>
    <dbReference type="NCBI Taxonomy" id="2670329"/>
    <lineage>
        <taxon>Bacteria</taxon>
        <taxon>Pseudomonadati</taxon>
        <taxon>Pseudomonadota</taxon>
        <taxon>Alphaproteobacteria</taxon>
        <taxon>Hyphomicrobiales</taxon>
        <taxon>Phyllobacteriaceae</taxon>
        <taxon>Phyllobacterium</taxon>
    </lineage>
</organism>
<accession>A0A2S9IX92</accession>
<gene>
    <name evidence="1" type="ORF">C5748_02695</name>
</gene>
<evidence type="ECO:0000313" key="1">
    <source>
        <dbReference type="EMBL" id="PRD45147.1"/>
    </source>
</evidence>